<dbReference type="EMBL" id="BMKX01000008">
    <property type="protein sequence ID" value="GGJ69128.1"/>
    <property type="molecule type" value="Genomic_DNA"/>
</dbReference>
<evidence type="ECO:0008006" key="4">
    <source>
        <dbReference type="Google" id="ProtNLM"/>
    </source>
</evidence>
<dbReference type="GeneID" id="303305326"/>
<sequence length="90" mass="9242">MGTSSTLAVRIVLGLIIVAISMGSLMTFILGTVMAPDDAVAPTVVLLVGGFGVLLAGIALIVWVLRQLFFQASTTEAQAAALRTELGVVI</sequence>
<evidence type="ECO:0000256" key="1">
    <source>
        <dbReference type="SAM" id="Phobius"/>
    </source>
</evidence>
<evidence type="ECO:0000313" key="2">
    <source>
        <dbReference type="EMBL" id="GGJ69128.1"/>
    </source>
</evidence>
<organism evidence="2 3">
    <name type="scientific">Glutamicibacter ardleyensis</name>
    <dbReference type="NCBI Taxonomy" id="225894"/>
    <lineage>
        <taxon>Bacteria</taxon>
        <taxon>Bacillati</taxon>
        <taxon>Actinomycetota</taxon>
        <taxon>Actinomycetes</taxon>
        <taxon>Micrococcales</taxon>
        <taxon>Micrococcaceae</taxon>
        <taxon>Glutamicibacter</taxon>
    </lineage>
</organism>
<dbReference type="Proteomes" id="UP000606115">
    <property type="component" value="Unassembled WGS sequence"/>
</dbReference>
<evidence type="ECO:0000313" key="3">
    <source>
        <dbReference type="Proteomes" id="UP000606115"/>
    </source>
</evidence>
<reference evidence="3" key="1">
    <citation type="journal article" date="2019" name="Int. J. Syst. Evol. Microbiol.">
        <title>The Global Catalogue of Microorganisms (GCM) 10K type strain sequencing project: providing services to taxonomists for standard genome sequencing and annotation.</title>
        <authorList>
            <consortium name="The Broad Institute Genomics Platform"/>
            <consortium name="The Broad Institute Genome Sequencing Center for Infectious Disease"/>
            <person name="Wu L."/>
            <person name="Ma J."/>
        </authorList>
    </citation>
    <scope>NUCLEOTIDE SEQUENCE [LARGE SCALE GENOMIC DNA]</scope>
    <source>
        <strain evidence="3">CGMCC 1.3685</strain>
    </source>
</reference>
<feature type="transmembrane region" description="Helical" evidence="1">
    <location>
        <begin position="39"/>
        <end position="65"/>
    </location>
</feature>
<name>A0ABQ2DSD1_9MICC</name>
<proteinExistence type="predicted"/>
<dbReference type="RefSeq" id="WP_096257571.1">
    <property type="nucleotide sequence ID" value="NZ_BMKX01000008.1"/>
</dbReference>
<comment type="caution">
    <text evidence="2">The sequence shown here is derived from an EMBL/GenBank/DDBJ whole genome shotgun (WGS) entry which is preliminary data.</text>
</comment>
<keyword evidence="1" id="KW-1133">Transmembrane helix</keyword>
<keyword evidence="1" id="KW-0472">Membrane</keyword>
<feature type="transmembrane region" description="Helical" evidence="1">
    <location>
        <begin position="7"/>
        <end position="33"/>
    </location>
</feature>
<accession>A0ABQ2DSD1</accession>
<protein>
    <recommendedName>
        <fullName evidence="4">DUF2975 domain-containing protein</fullName>
    </recommendedName>
</protein>
<keyword evidence="3" id="KW-1185">Reference proteome</keyword>
<keyword evidence="1" id="KW-0812">Transmembrane</keyword>
<gene>
    <name evidence="2" type="ORF">GCM10007173_29800</name>
</gene>